<evidence type="ECO:0000256" key="1">
    <source>
        <dbReference type="SAM" id="Phobius"/>
    </source>
</evidence>
<keyword evidence="1" id="KW-0472">Membrane</keyword>
<accession>A0ABW4YJV7</accession>
<dbReference type="EMBL" id="JBHUHO010000024">
    <property type="protein sequence ID" value="MFD2115814.1"/>
    <property type="molecule type" value="Genomic_DNA"/>
</dbReference>
<reference evidence="3" key="1">
    <citation type="journal article" date="2019" name="Int. J. Syst. Evol. Microbiol.">
        <title>The Global Catalogue of Microorganisms (GCM) 10K type strain sequencing project: providing services to taxonomists for standard genome sequencing and annotation.</title>
        <authorList>
            <consortium name="The Broad Institute Genomics Platform"/>
            <consortium name="The Broad Institute Genome Sequencing Center for Infectious Disease"/>
            <person name="Wu L."/>
            <person name="Ma J."/>
        </authorList>
    </citation>
    <scope>NUCLEOTIDE SEQUENCE [LARGE SCALE GENOMIC DNA]</scope>
    <source>
        <strain evidence="3">GH52</strain>
    </source>
</reference>
<dbReference type="RefSeq" id="WP_377771346.1">
    <property type="nucleotide sequence ID" value="NZ_JBHUHO010000024.1"/>
</dbReference>
<proteinExistence type="predicted"/>
<evidence type="ECO:0000313" key="2">
    <source>
        <dbReference type="EMBL" id="MFD2115814.1"/>
    </source>
</evidence>
<organism evidence="2 3">
    <name type="scientific">Paenibacillus yanchengensis</name>
    <dbReference type="NCBI Taxonomy" id="2035833"/>
    <lineage>
        <taxon>Bacteria</taxon>
        <taxon>Bacillati</taxon>
        <taxon>Bacillota</taxon>
        <taxon>Bacilli</taxon>
        <taxon>Bacillales</taxon>
        <taxon>Paenibacillaceae</taxon>
        <taxon>Paenibacillus</taxon>
    </lineage>
</organism>
<feature type="transmembrane region" description="Helical" evidence="1">
    <location>
        <begin position="12"/>
        <end position="37"/>
    </location>
</feature>
<evidence type="ECO:0000313" key="3">
    <source>
        <dbReference type="Proteomes" id="UP001597362"/>
    </source>
</evidence>
<comment type="caution">
    <text evidence="2">The sequence shown here is derived from an EMBL/GenBank/DDBJ whole genome shotgun (WGS) entry which is preliminary data.</text>
</comment>
<sequence>MDRHRESAHSYWQAIVLLGWLTMTIGLFIATVLGQWITPNENQSSIMYGMTKELIGYIESILKNFHGSDLWL</sequence>
<gene>
    <name evidence="2" type="ORF">ACFSJH_08755</name>
</gene>
<protein>
    <submittedName>
        <fullName evidence="2">Uncharacterized protein</fullName>
    </submittedName>
</protein>
<keyword evidence="1" id="KW-1133">Transmembrane helix</keyword>
<dbReference type="Proteomes" id="UP001597362">
    <property type="component" value="Unassembled WGS sequence"/>
</dbReference>
<keyword evidence="3" id="KW-1185">Reference proteome</keyword>
<name>A0ABW4YJV7_9BACL</name>
<keyword evidence="1" id="KW-0812">Transmembrane</keyword>